<dbReference type="PANTHER" id="PTHR33169">
    <property type="entry name" value="PADR-FAMILY TRANSCRIPTIONAL REGULATOR"/>
    <property type="match status" value="1"/>
</dbReference>
<feature type="domain" description="Transcription regulator PadR N-terminal" evidence="1">
    <location>
        <begin position="14"/>
        <end position="83"/>
    </location>
</feature>
<evidence type="ECO:0000259" key="1">
    <source>
        <dbReference type="Pfam" id="PF03551"/>
    </source>
</evidence>
<evidence type="ECO:0000313" key="2">
    <source>
        <dbReference type="EMBL" id="PTQ85150.1"/>
    </source>
</evidence>
<dbReference type="SUPFAM" id="SSF46785">
    <property type="entry name" value="Winged helix' DNA-binding domain"/>
    <property type="match status" value="1"/>
</dbReference>
<reference evidence="2 3" key="1">
    <citation type="submission" date="2018-04" db="EMBL/GenBank/DDBJ databases">
        <title>Genomic Encyclopedia of Archaeal and Bacterial Type Strains, Phase II (KMG-II): from individual species to whole genera.</title>
        <authorList>
            <person name="Goeker M."/>
        </authorList>
    </citation>
    <scope>NUCLEOTIDE SEQUENCE [LARGE SCALE GENOMIC DNA]</scope>
    <source>
        <strain evidence="2 3">DSM 18806</strain>
    </source>
</reference>
<comment type="caution">
    <text evidence="2">The sequence shown here is derived from an EMBL/GenBank/DDBJ whole genome shotgun (WGS) entry which is preliminary data.</text>
</comment>
<dbReference type="AlphaFoldDB" id="A0A2T5IN04"/>
<protein>
    <submittedName>
        <fullName evidence="2">DNA-binding PadR family transcriptional regulator</fullName>
    </submittedName>
</protein>
<dbReference type="Gene3D" id="1.10.10.10">
    <property type="entry name" value="Winged helix-like DNA-binding domain superfamily/Winged helix DNA-binding domain"/>
    <property type="match status" value="1"/>
</dbReference>
<dbReference type="PANTHER" id="PTHR33169:SF13">
    <property type="entry name" value="PADR-FAMILY TRANSCRIPTIONAL REGULATOR"/>
    <property type="match status" value="1"/>
</dbReference>
<dbReference type="Pfam" id="PF03551">
    <property type="entry name" value="PadR"/>
    <property type="match status" value="1"/>
</dbReference>
<dbReference type="InterPro" id="IPR036390">
    <property type="entry name" value="WH_DNA-bd_sf"/>
</dbReference>
<dbReference type="GO" id="GO:0003677">
    <property type="term" value="F:DNA binding"/>
    <property type="evidence" value="ECO:0007669"/>
    <property type="project" value="UniProtKB-KW"/>
</dbReference>
<name>A0A2T5IN04_9LACT</name>
<dbReference type="InterPro" id="IPR005149">
    <property type="entry name" value="Tscrpt_reg_PadR_N"/>
</dbReference>
<evidence type="ECO:0000313" key="3">
    <source>
        <dbReference type="Proteomes" id="UP000244161"/>
    </source>
</evidence>
<organism evidence="2 3">
    <name type="scientific">Trichococcus patagoniensis</name>
    <dbReference type="NCBI Taxonomy" id="382641"/>
    <lineage>
        <taxon>Bacteria</taxon>
        <taxon>Bacillati</taxon>
        <taxon>Bacillota</taxon>
        <taxon>Bacilli</taxon>
        <taxon>Lactobacillales</taxon>
        <taxon>Carnobacteriaceae</taxon>
        <taxon>Trichococcus</taxon>
    </lineage>
</organism>
<proteinExistence type="predicted"/>
<dbReference type="RefSeq" id="WP_108032023.1">
    <property type="nucleotide sequence ID" value="NZ_QAOM01000005.1"/>
</dbReference>
<dbReference type="OrthoDB" id="9814826at2"/>
<keyword evidence="2" id="KW-0238">DNA-binding</keyword>
<dbReference type="InterPro" id="IPR052509">
    <property type="entry name" value="Metal_resp_DNA-bind_regulator"/>
</dbReference>
<dbReference type="InterPro" id="IPR036388">
    <property type="entry name" value="WH-like_DNA-bd_sf"/>
</dbReference>
<dbReference type="EMBL" id="QAOM01000005">
    <property type="protein sequence ID" value="PTQ85150.1"/>
    <property type="molecule type" value="Genomic_DNA"/>
</dbReference>
<keyword evidence="3" id="KW-1185">Reference proteome</keyword>
<accession>A0A2T5IN04</accession>
<gene>
    <name evidence="2" type="ORF">C8U37_10534</name>
</gene>
<sequence>MGAPLTESMFYILLSLLQPNHGYGIMQQVEERTKGRVALGAGTLYGALNSLLEKKWIMLHSQDDQSRKKKEYLITELGKEVLNEEIVRLGELLENGRKAMENDEKI</sequence>
<dbReference type="Proteomes" id="UP000244161">
    <property type="component" value="Unassembled WGS sequence"/>
</dbReference>